<feature type="compositionally biased region" description="Basic residues" evidence="5">
    <location>
        <begin position="993"/>
        <end position="1002"/>
    </location>
</feature>
<feature type="region of interest" description="Disordered" evidence="5">
    <location>
        <begin position="918"/>
        <end position="946"/>
    </location>
</feature>
<evidence type="ECO:0000313" key="8">
    <source>
        <dbReference type="EMBL" id="KAL3320212.1"/>
    </source>
</evidence>
<evidence type="ECO:0000256" key="1">
    <source>
        <dbReference type="ARBA" id="ARBA00006209"/>
    </source>
</evidence>
<comment type="similarity">
    <text evidence="1">Belongs to the PI3/PI4-kinase family. Type III PI4K subfamily.</text>
</comment>
<feature type="domain" description="PI3K/PI4K catalytic" evidence="6">
    <location>
        <begin position="1004"/>
        <end position="1271"/>
    </location>
</feature>
<feature type="domain" description="PIK helical" evidence="7">
    <location>
        <begin position="596"/>
        <end position="778"/>
    </location>
</feature>
<dbReference type="InterPro" id="IPR045495">
    <property type="entry name" value="PI4K_N"/>
</dbReference>
<proteinExistence type="inferred from homology"/>
<gene>
    <name evidence="8" type="ORF">Ciccas_001098</name>
</gene>
<dbReference type="InterPro" id="IPR036940">
    <property type="entry name" value="PI3/4_kinase_cat_sf"/>
</dbReference>
<evidence type="ECO:0000256" key="4">
    <source>
        <dbReference type="ARBA" id="ARBA00022777"/>
    </source>
</evidence>
<dbReference type="Gene3D" id="1.10.1070.11">
    <property type="entry name" value="Phosphatidylinositol 3-/4-kinase, catalytic domain"/>
    <property type="match status" value="1"/>
</dbReference>
<reference evidence="8 9" key="1">
    <citation type="submission" date="2024-11" db="EMBL/GenBank/DDBJ databases">
        <title>Adaptive evolution of stress response genes in parasites aligns with host niche diversity.</title>
        <authorList>
            <person name="Hahn C."/>
            <person name="Resl P."/>
        </authorList>
    </citation>
    <scope>NUCLEOTIDE SEQUENCE [LARGE SCALE GENOMIC DNA]</scope>
    <source>
        <strain evidence="8">EGGRZ-B1_66</strain>
        <tissue evidence="8">Body</tissue>
    </source>
</reference>
<dbReference type="SUPFAM" id="SSF48371">
    <property type="entry name" value="ARM repeat"/>
    <property type="match status" value="1"/>
</dbReference>
<dbReference type="InterPro" id="IPR018936">
    <property type="entry name" value="PI3/4_kinase_CS"/>
</dbReference>
<dbReference type="InterPro" id="IPR011009">
    <property type="entry name" value="Kinase-like_dom_sf"/>
</dbReference>
<dbReference type="Gene3D" id="1.25.40.70">
    <property type="entry name" value="Phosphatidylinositol 3-kinase, accessory domain (PIK)"/>
    <property type="match status" value="1"/>
</dbReference>
<keyword evidence="4" id="KW-0418">Kinase</keyword>
<dbReference type="PROSITE" id="PS51545">
    <property type="entry name" value="PIK_HELICAL"/>
    <property type="match status" value="1"/>
</dbReference>
<dbReference type="Pfam" id="PF00613">
    <property type="entry name" value="PI3Ka"/>
    <property type="match status" value="1"/>
</dbReference>
<dbReference type="Proteomes" id="UP001626550">
    <property type="component" value="Unassembled WGS sequence"/>
</dbReference>
<dbReference type="EMBL" id="JBJKFK010000068">
    <property type="protein sequence ID" value="KAL3320212.1"/>
    <property type="molecule type" value="Genomic_DNA"/>
</dbReference>
<evidence type="ECO:0000259" key="7">
    <source>
        <dbReference type="PROSITE" id="PS51545"/>
    </source>
</evidence>
<dbReference type="InterPro" id="IPR001263">
    <property type="entry name" value="PI3K_accessory_dom"/>
</dbReference>
<sequence length="1286" mass="143694">MTPRNSVNTTNHNVDFRVVSRESCDCYKKPVQRVERSHSELDSSSSNYVLDGYLAKRLLQQICFAPLRLFTAEMVESSIACWLWILAGRPQITMQFLGELASSWQMSVDQGLGVFAYDDGSDQNSPLVVTDEDTSNDPANSKVHSLRSSSIDAAPHRVWVKFLCERLYIAQCSCQEQVDVFVNLLQSTLAGEVDFLRRVVVPDRAKSSADCEETASAGWADGTLSRNIAALDVRFRLVEMGLMLLQSVGLVPVAPLSEGLGTSSASSSLNGSVITPSALSGTGVSQPLNASSNLKKMKVRLPPLVRAALREKTYAALLNYFSMEPMYPRLKGKFLKEELDTVLTCSKLEDLFFLFLPEMQLAIPVPNLFLATSSSAPSPNGGLTHSASGVAINMGQYSPPLPSTDTLFVNVNSNNFLPGSYTSPEFHRFNSLTSPNDHAQTVTGSSGGTLSRDFVTNSNMYSTLPMKTTGSLGRRSAVSNTDVTSWKELYMRKRSLIMLLLATEIERLTVWLNPASKIDFTIPGQQWLRSRLSKERSLSELPQLAWQIAPSVSIYLPQRFTCKFFYSSKSWCAINEHILGASRELVSIVQHRYSMLLLFAPLFHSLTRPSSSPNRLRSMEKLNEDVAKLVSRQPSMVAHIPAALQYLATANNIKSEFAGVSFHTMLNHVLTWCPVPPLVALSFFSRVYPQHPLTHQYAIRVLESYPPDTLLFYTPQMVQALRYDKLGYLAEFILKVAQRSPLVAHQLLWNMKTNIFRDEDGKVKDPDIGELLEQMTEIIKANFKGSSLDTYQREFDFFDKITGISGEIRPFPKGPERKAACLQALRRIKLQPGCYLPSNPDAIILEIDYNSGTPMQSAAKAPFLARFKVQRCGVKQLEQFSLNPNASPSREGTLTGMPAEQVEAVSSPQGLKSRIRAASKLSSRQSMNQEETSGGSPAHKSEVGAIRRKTSVLVGLPSAQAATHERLRQLEVSDHRHRVRTISSDQIVNQGVVHKRSSRSSKHAMEPPPSQQSEDSNKQMCLPPGPVSWQACIFKVGDDVRQDILALQLVQLFKNIFNQCELELFLFPYRVVATAPGSGVIECVPDSKSRDQIGRQTDSGLYDYFQSVYGEEKSPAYQAARRNFIMSVAAYSVVCYILQLKDRHNGNIMLDKYGHLIHIDFGFMFESSPGGNMGFEPDIKLTKEMLMIMGGSVDSAPFHWFEQLTTQAYLSIRPYREAIVALVSLMLDTGLPCFRGQTIKQLRSRFYPSYSDRDAAKAYLKMVHSCLENWRAKTYDFIQYRQNQIH</sequence>
<dbReference type="InterPro" id="IPR016024">
    <property type="entry name" value="ARM-type_fold"/>
</dbReference>
<evidence type="ECO:0000256" key="3">
    <source>
        <dbReference type="ARBA" id="ARBA00022679"/>
    </source>
</evidence>
<feature type="compositionally biased region" description="Polar residues" evidence="5">
    <location>
        <begin position="920"/>
        <end position="935"/>
    </location>
</feature>
<dbReference type="SMART" id="SM00146">
    <property type="entry name" value="PI3Kc"/>
    <property type="match status" value="1"/>
</dbReference>
<evidence type="ECO:0000256" key="5">
    <source>
        <dbReference type="SAM" id="MobiDB-lite"/>
    </source>
</evidence>
<dbReference type="Pfam" id="PF19274">
    <property type="entry name" value="PI4K_N"/>
    <property type="match status" value="1"/>
</dbReference>
<dbReference type="FunFam" id="1.25.40.70:FF:000011">
    <property type="entry name" value="Phosphatidylinositol 4-kinase alpha"/>
    <property type="match status" value="1"/>
</dbReference>
<evidence type="ECO:0000259" key="6">
    <source>
        <dbReference type="PROSITE" id="PS50290"/>
    </source>
</evidence>
<keyword evidence="3" id="KW-0808">Transferase</keyword>
<dbReference type="Pfam" id="PF00454">
    <property type="entry name" value="PI3_PI4_kinase"/>
    <property type="match status" value="1"/>
</dbReference>
<dbReference type="FunFam" id="3.30.1010.10:FF:000009">
    <property type="entry name" value="Phosphatidylinositol 4-kinase, catalytic, alpha"/>
    <property type="match status" value="1"/>
</dbReference>
<dbReference type="InterPro" id="IPR015433">
    <property type="entry name" value="PI3/4_kinase"/>
</dbReference>
<dbReference type="PROSITE" id="PS50290">
    <property type="entry name" value="PI3_4_KINASE_3"/>
    <property type="match status" value="1"/>
</dbReference>
<dbReference type="InterPro" id="IPR000403">
    <property type="entry name" value="PI3/4_kinase_cat_dom"/>
</dbReference>
<feature type="region of interest" description="Disordered" evidence="5">
    <location>
        <begin position="981"/>
        <end position="1021"/>
    </location>
</feature>
<dbReference type="PANTHER" id="PTHR10048">
    <property type="entry name" value="PHOSPHATIDYLINOSITOL KINASE"/>
    <property type="match status" value="1"/>
</dbReference>
<keyword evidence="9" id="KW-1185">Reference proteome</keyword>
<accession>A0ABD2QM54</accession>
<dbReference type="FunFam" id="1.10.1070.11:FF:000005">
    <property type="entry name" value="Phosphatidylinositol 4-kinase, catalytic, alpha"/>
    <property type="match status" value="1"/>
</dbReference>
<dbReference type="PROSITE" id="PS00916">
    <property type="entry name" value="PI3_4_KINASE_2"/>
    <property type="match status" value="1"/>
</dbReference>
<dbReference type="SMART" id="SM00145">
    <property type="entry name" value="PI3Ka"/>
    <property type="match status" value="1"/>
</dbReference>
<name>A0ABD2QM54_9PLAT</name>
<dbReference type="CDD" id="cd05167">
    <property type="entry name" value="PI4Kc_III_alpha"/>
    <property type="match status" value="1"/>
</dbReference>
<protein>
    <recommendedName>
        <fullName evidence="2">1-phosphatidylinositol 4-kinase</fullName>
        <ecNumber evidence="2">2.7.1.67</ecNumber>
    </recommendedName>
</protein>
<dbReference type="PANTHER" id="PTHR10048:SF15">
    <property type="entry name" value="PHOSPHATIDYLINOSITOL 4-KINASE ALPHA"/>
    <property type="match status" value="1"/>
</dbReference>
<comment type="caution">
    <text evidence="8">The sequence shown here is derived from an EMBL/GenBank/DDBJ whole genome shotgun (WGS) entry which is preliminary data.</text>
</comment>
<dbReference type="EC" id="2.7.1.67" evidence="2"/>
<dbReference type="SUPFAM" id="SSF56112">
    <property type="entry name" value="Protein kinase-like (PK-like)"/>
    <property type="match status" value="1"/>
</dbReference>
<dbReference type="PROSITE" id="PS00915">
    <property type="entry name" value="PI3_4_KINASE_1"/>
    <property type="match status" value="1"/>
</dbReference>
<dbReference type="InterPro" id="IPR042236">
    <property type="entry name" value="PI3K_accessory_sf"/>
</dbReference>
<dbReference type="GO" id="GO:0004430">
    <property type="term" value="F:1-phosphatidylinositol 4-kinase activity"/>
    <property type="evidence" value="ECO:0007669"/>
    <property type="project" value="UniProtKB-EC"/>
</dbReference>
<evidence type="ECO:0000256" key="2">
    <source>
        <dbReference type="ARBA" id="ARBA00012169"/>
    </source>
</evidence>
<dbReference type="Gene3D" id="3.30.1010.10">
    <property type="entry name" value="Phosphatidylinositol 3-kinase Catalytic Subunit, Chain A, domain 4"/>
    <property type="match status" value="2"/>
</dbReference>
<organism evidence="8 9">
    <name type="scientific">Cichlidogyrus casuarinus</name>
    <dbReference type="NCBI Taxonomy" id="1844966"/>
    <lineage>
        <taxon>Eukaryota</taxon>
        <taxon>Metazoa</taxon>
        <taxon>Spiralia</taxon>
        <taxon>Lophotrochozoa</taxon>
        <taxon>Platyhelminthes</taxon>
        <taxon>Monogenea</taxon>
        <taxon>Monopisthocotylea</taxon>
        <taxon>Dactylogyridea</taxon>
        <taxon>Ancyrocephalidae</taxon>
        <taxon>Cichlidogyrus</taxon>
    </lineage>
</organism>
<evidence type="ECO:0000313" key="9">
    <source>
        <dbReference type="Proteomes" id="UP001626550"/>
    </source>
</evidence>